<feature type="transmembrane region" description="Helical" evidence="6">
    <location>
        <begin position="38"/>
        <end position="56"/>
    </location>
</feature>
<evidence type="ECO:0000256" key="1">
    <source>
        <dbReference type="ARBA" id="ARBA00004141"/>
    </source>
</evidence>
<evidence type="ECO:0000256" key="6">
    <source>
        <dbReference type="SAM" id="Phobius"/>
    </source>
</evidence>
<comment type="subcellular location">
    <subcellularLocation>
        <location evidence="1">Membrane</location>
        <topology evidence="1">Multi-pass membrane protein</topology>
    </subcellularLocation>
</comment>
<accession>W7IHL4</accession>
<feature type="region of interest" description="Disordered" evidence="5">
    <location>
        <begin position="281"/>
        <end position="302"/>
    </location>
</feature>
<protein>
    <recommendedName>
        <fullName evidence="9">Sphingoid long-chain base transporter RSB1</fullName>
    </recommendedName>
</protein>
<keyword evidence="8" id="KW-1185">Reference proteome</keyword>
<evidence type="ECO:0000256" key="5">
    <source>
        <dbReference type="SAM" id="MobiDB-lite"/>
    </source>
</evidence>
<evidence type="ECO:0000313" key="7">
    <source>
        <dbReference type="EMBL" id="EWC48745.1"/>
    </source>
</evidence>
<feature type="transmembrane region" description="Helical" evidence="6">
    <location>
        <begin position="93"/>
        <end position="115"/>
    </location>
</feature>
<feature type="transmembrane region" description="Helical" evidence="6">
    <location>
        <begin position="209"/>
        <end position="229"/>
    </location>
</feature>
<keyword evidence="2 6" id="KW-0812">Transmembrane</keyword>
<reference evidence="7 8" key="1">
    <citation type="submission" date="2013-05" db="EMBL/GenBank/DDBJ databases">
        <title>Drechslerella stenobrocha genome reveals carnivorous origination and mechanical trapping mechanism of predatory fungi.</title>
        <authorList>
            <person name="Liu X."/>
            <person name="Zhang W."/>
            <person name="Liu K."/>
        </authorList>
    </citation>
    <scope>NUCLEOTIDE SEQUENCE [LARGE SCALE GENOMIC DNA]</scope>
    <source>
        <strain evidence="7 8">248</strain>
    </source>
</reference>
<dbReference type="OrthoDB" id="1844152at2759"/>
<sequence length="302" mass="33424">MSEEWWLTPEEYYALRTGCHDPIPGIGASYGYFPSQSAGIVFLVLFSLSTIGHIYASVKGKNLWYLVFAIGTVAELIGWGGRVWSANCPYNNTAFLIQISTLIFAPAFFTGGIYYILKQVIDITGRQYSLIKPSLYLWIFVTVDILSLAIQAAGGGLASSASDQPDGDTATGTHIMVGGVIFQMASITVFCILYVIFLWKSRNIRLEKTIMWVTYATMLSVSCIYIRSIYRTIELLQGWDGYLITTERFFIALDGAMMVIAVGVYNFVHPALLLPKPKVEMSEPSSDEEARSAATFSGKPLE</sequence>
<dbReference type="GO" id="GO:0000324">
    <property type="term" value="C:fungal-type vacuole"/>
    <property type="evidence" value="ECO:0007669"/>
    <property type="project" value="TreeGrafter"/>
</dbReference>
<dbReference type="AlphaFoldDB" id="W7IHL4"/>
<evidence type="ECO:0000313" key="8">
    <source>
        <dbReference type="Proteomes" id="UP000024837"/>
    </source>
</evidence>
<evidence type="ECO:0000256" key="3">
    <source>
        <dbReference type="ARBA" id="ARBA00022989"/>
    </source>
</evidence>
<dbReference type="GO" id="GO:0005886">
    <property type="term" value="C:plasma membrane"/>
    <property type="evidence" value="ECO:0007669"/>
    <property type="project" value="TreeGrafter"/>
</dbReference>
<evidence type="ECO:0008006" key="9">
    <source>
        <dbReference type="Google" id="ProtNLM"/>
    </source>
</evidence>
<keyword evidence="3 6" id="KW-1133">Transmembrane helix</keyword>
<keyword evidence="4 6" id="KW-0472">Membrane</keyword>
<proteinExistence type="predicted"/>
<feature type="transmembrane region" description="Helical" evidence="6">
    <location>
        <begin position="249"/>
        <end position="268"/>
    </location>
</feature>
<feature type="transmembrane region" description="Helical" evidence="6">
    <location>
        <begin position="174"/>
        <end position="197"/>
    </location>
</feature>
<dbReference type="Proteomes" id="UP000024837">
    <property type="component" value="Unassembled WGS sequence"/>
</dbReference>
<dbReference type="InterPro" id="IPR007568">
    <property type="entry name" value="RTA1"/>
</dbReference>
<organism evidence="7 8">
    <name type="scientific">Drechslerella stenobrocha 248</name>
    <dbReference type="NCBI Taxonomy" id="1043628"/>
    <lineage>
        <taxon>Eukaryota</taxon>
        <taxon>Fungi</taxon>
        <taxon>Dikarya</taxon>
        <taxon>Ascomycota</taxon>
        <taxon>Pezizomycotina</taxon>
        <taxon>Orbiliomycetes</taxon>
        <taxon>Orbiliales</taxon>
        <taxon>Orbiliaceae</taxon>
        <taxon>Drechslerella</taxon>
    </lineage>
</organism>
<dbReference type="Pfam" id="PF04479">
    <property type="entry name" value="RTA1"/>
    <property type="match status" value="1"/>
</dbReference>
<dbReference type="EMBL" id="KI966371">
    <property type="protein sequence ID" value="EWC48745.1"/>
    <property type="molecule type" value="Genomic_DNA"/>
</dbReference>
<gene>
    <name evidence="7" type="ORF">DRE_00050</name>
</gene>
<evidence type="ECO:0000256" key="4">
    <source>
        <dbReference type="ARBA" id="ARBA00023136"/>
    </source>
</evidence>
<dbReference type="PANTHER" id="PTHR31465:SF11">
    <property type="entry name" value="DOMAIN PROTEIN, PUTATIVE (AFU_ORTHOLOGUE AFUA_3G10770)-RELATED"/>
    <property type="match status" value="1"/>
</dbReference>
<feature type="transmembrane region" description="Helical" evidence="6">
    <location>
        <begin position="135"/>
        <end position="154"/>
    </location>
</feature>
<feature type="transmembrane region" description="Helical" evidence="6">
    <location>
        <begin position="63"/>
        <end position="81"/>
    </location>
</feature>
<dbReference type="HOGENOM" id="CLU_033465_6_0_1"/>
<evidence type="ECO:0000256" key="2">
    <source>
        <dbReference type="ARBA" id="ARBA00022692"/>
    </source>
</evidence>
<dbReference type="PANTHER" id="PTHR31465">
    <property type="entry name" value="PROTEIN RTA1-RELATED"/>
    <property type="match status" value="1"/>
</dbReference>
<name>W7IHL4_9PEZI</name>